<gene>
    <name evidence="2" type="ORF">CCALI_01394</name>
</gene>
<dbReference type="AlphaFoldDB" id="S0EUZ8"/>
<sequence length="301" mass="33719">MPPEIKSVRIDRNVFQQTLEKKLSDLPPLPAVVSKILQTVNDPNSSAEELNRLISMDQGLASKILRIVNSAYYGFPKRISTLTHAVVILGYNTVRNLVLGVSAFGQLNHKSMPYGLNRTAFWEHSVAAAVASCIIAQQRLPRTRNAKEESFIGGLLHDIGALYLDSYFPVQYAVTMAFAAREKKTSDEAESMVLGIDHLTVGRRIAEHWNFPSHLVAMIGEHHRPSLRSENFDLVAAVHAGDILAWECGYVASEHTQPHALHPDVQEWLNCTPEQWEQMKAQTKQLFEASTALLQVMKENR</sequence>
<keyword evidence="3" id="KW-1185">Reference proteome</keyword>
<evidence type="ECO:0000259" key="1">
    <source>
        <dbReference type="PROSITE" id="PS51833"/>
    </source>
</evidence>
<protein>
    <submittedName>
        <fullName evidence="2">Predicted signal transduction protein</fullName>
    </submittedName>
</protein>
<evidence type="ECO:0000313" key="3">
    <source>
        <dbReference type="Proteomes" id="UP000014227"/>
    </source>
</evidence>
<dbReference type="SUPFAM" id="SSF109604">
    <property type="entry name" value="HD-domain/PDEase-like"/>
    <property type="match status" value="1"/>
</dbReference>
<dbReference type="eggNOG" id="COG1639">
    <property type="taxonomic scope" value="Bacteria"/>
</dbReference>
<dbReference type="OrthoDB" id="9803649at2"/>
<dbReference type="InterPro" id="IPR013976">
    <property type="entry name" value="HDOD"/>
</dbReference>
<dbReference type="CDD" id="cd00077">
    <property type="entry name" value="HDc"/>
    <property type="match status" value="1"/>
</dbReference>
<dbReference type="InParanoid" id="S0EUZ8"/>
<dbReference type="Pfam" id="PF08668">
    <property type="entry name" value="HDOD"/>
    <property type="match status" value="1"/>
</dbReference>
<dbReference type="InterPro" id="IPR003607">
    <property type="entry name" value="HD/PDEase_dom"/>
</dbReference>
<dbReference type="PROSITE" id="PS51833">
    <property type="entry name" value="HDOD"/>
    <property type="match status" value="1"/>
</dbReference>
<dbReference type="HOGENOM" id="CLU_048246_4_0_0"/>
<dbReference type="PANTHER" id="PTHR33525:SF3">
    <property type="entry name" value="RIBONUCLEASE Y"/>
    <property type="match status" value="1"/>
</dbReference>
<dbReference type="PATRIC" id="fig|1303518.3.peg.1425"/>
<dbReference type="RefSeq" id="WP_016482750.1">
    <property type="nucleotide sequence ID" value="NC_021487.1"/>
</dbReference>
<dbReference type="InterPro" id="IPR052340">
    <property type="entry name" value="RNase_Y/CdgJ"/>
</dbReference>
<dbReference type="EMBL" id="HF951689">
    <property type="protein sequence ID" value="CCW35211.1"/>
    <property type="molecule type" value="Genomic_DNA"/>
</dbReference>
<feature type="domain" description="HDOD" evidence="1">
    <location>
        <begin position="26"/>
        <end position="225"/>
    </location>
</feature>
<name>S0EUZ8_CHTCT</name>
<evidence type="ECO:0000313" key="2">
    <source>
        <dbReference type="EMBL" id="CCW35211.1"/>
    </source>
</evidence>
<dbReference type="Gene3D" id="1.10.3210.10">
    <property type="entry name" value="Hypothetical protein af1432"/>
    <property type="match status" value="1"/>
</dbReference>
<dbReference type="PANTHER" id="PTHR33525">
    <property type="match status" value="1"/>
</dbReference>
<dbReference type="STRING" id="454171.CP488_02702"/>
<accession>S0EUZ8</accession>
<proteinExistence type="predicted"/>
<reference evidence="3" key="1">
    <citation type="submission" date="2013-03" db="EMBL/GenBank/DDBJ databases">
        <title>Genome sequence of Chthonomonas calidirosea, the first sequenced genome from the Armatimonadetes phylum (formally candidate division OP10).</title>
        <authorList>
            <person name="Lee K.C.Y."/>
            <person name="Morgan X.C."/>
            <person name="Dunfield P.F."/>
            <person name="Tamas I."/>
            <person name="Houghton K.M."/>
            <person name="Vyssotski M."/>
            <person name="Ryan J.L.J."/>
            <person name="Lagutin K."/>
            <person name="McDonald I.R."/>
            <person name="Stott M.B."/>
        </authorList>
    </citation>
    <scope>NUCLEOTIDE SEQUENCE [LARGE SCALE GENOMIC DNA]</scope>
    <source>
        <strain evidence="3">DSM 23976 / ICMP 18418 / T49</strain>
    </source>
</reference>
<dbReference type="KEGG" id="ccz:CCALI_01394"/>
<organism evidence="2 3">
    <name type="scientific">Chthonomonas calidirosea (strain DSM 23976 / ICMP 18418 / T49)</name>
    <dbReference type="NCBI Taxonomy" id="1303518"/>
    <lineage>
        <taxon>Bacteria</taxon>
        <taxon>Bacillati</taxon>
        <taxon>Armatimonadota</taxon>
        <taxon>Chthonomonadia</taxon>
        <taxon>Chthonomonadales</taxon>
        <taxon>Chthonomonadaceae</taxon>
        <taxon>Chthonomonas</taxon>
    </lineage>
</organism>
<dbReference type="Proteomes" id="UP000014227">
    <property type="component" value="Chromosome I"/>
</dbReference>